<proteinExistence type="inferred from homology"/>
<dbReference type="Proteomes" id="UP001652409">
    <property type="component" value="Unassembled WGS sequence"/>
</dbReference>
<dbReference type="Gene3D" id="3.40.50.300">
    <property type="entry name" value="P-loop containing nucleotide triphosphate hydrolases"/>
    <property type="match status" value="1"/>
</dbReference>
<comment type="pathway">
    <text evidence="6">Cofactor biosynthesis; adenosylcobalamin biosynthesis; adenosylcobalamin from cob(II)yrinate a,c-diamide: step 5/7.</text>
</comment>
<dbReference type="RefSeq" id="WP_158421567.1">
    <property type="nucleotide sequence ID" value="NZ_JAOQJL010000016.1"/>
</dbReference>
<evidence type="ECO:0000256" key="12">
    <source>
        <dbReference type="ARBA" id="ARBA00022741"/>
    </source>
</evidence>
<dbReference type="EC" id="2.7.7.62" evidence="9"/>
<evidence type="ECO:0000256" key="4">
    <source>
        <dbReference type="ARBA" id="ARBA00003889"/>
    </source>
</evidence>
<comment type="catalytic activity">
    <reaction evidence="1">
        <text>adenosylcob(III)inamide + ATP = adenosylcob(III)inamide phosphate + ADP + H(+)</text>
        <dbReference type="Rhea" id="RHEA:15769"/>
        <dbReference type="ChEBI" id="CHEBI:2480"/>
        <dbReference type="ChEBI" id="CHEBI:15378"/>
        <dbReference type="ChEBI" id="CHEBI:30616"/>
        <dbReference type="ChEBI" id="CHEBI:58502"/>
        <dbReference type="ChEBI" id="CHEBI:456216"/>
        <dbReference type="EC" id="2.7.1.156"/>
    </reaction>
</comment>
<comment type="function">
    <text evidence="4">Catalyzes ATP-dependent phosphorylation of adenosylcobinamide and addition of GMP to adenosylcobinamide phosphate.</text>
</comment>
<keyword evidence="12" id="KW-0547">Nucleotide-binding</keyword>
<dbReference type="InterPro" id="IPR003203">
    <property type="entry name" value="CobU/CobP"/>
</dbReference>
<evidence type="ECO:0000256" key="1">
    <source>
        <dbReference type="ARBA" id="ARBA00000312"/>
    </source>
</evidence>
<comment type="caution">
    <text evidence="18">The sequence shown here is derived from an EMBL/GenBank/DDBJ whole genome shotgun (WGS) entry which is preliminary data.</text>
</comment>
<keyword evidence="11" id="KW-0808">Transferase</keyword>
<evidence type="ECO:0000256" key="9">
    <source>
        <dbReference type="ARBA" id="ARBA00012523"/>
    </source>
</evidence>
<comment type="pathway">
    <text evidence="5">Cofactor biosynthesis; adenosylcobalamin biosynthesis; adenosylcobalamin from cob(II)yrinate a,c-diamide: step 6/7.</text>
</comment>
<dbReference type="PANTHER" id="PTHR34848">
    <property type="match status" value="1"/>
</dbReference>
<evidence type="ECO:0000256" key="8">
    <source>
        <dbReference type="ARBA" id="ARBA00012016"/>
    </source>
</evidence>
<reference evidence="18 19" key="1">
    <citation type="journal article" date="2021" name="ISME Commun">
        <title>Automated analysis of genomic sequences facilitates high-throughput and comprehensive description of bacteria.</title>
        <authorList>
            <person name="Hitch T.C.A."/>
        </authorList>
    </citation>
    <scope>NUCLEOTIDE SEQUENCE [LARGE SCALE GENOMIC DNA]</scope>
    <source>
        <strain evidence="18 19">Sanger_23</strain>
    </source>
</reference>
<sequence>MLVLVTGGSGSGKSAYAEEKILSFGQGKRIYIATMFPFDKESDARILRHRQMRAGKGFETVERYTDLKGLKLDPDSVVLLECMSNLTANEMFQEEGAHERTVEAVMEGVKHLRDSVQHLVIVTNEIFSETAQYLGETALYQSYLGEINRQIAGEADEVTEVVYGIPVYLKGGCVPDEKTVE</sequence>
<dbReference type="GO" id="GO:0016301">
    <property type="term" value="F:kinase activity"/>
    <property type="evidence" value="ECO:0007669"/>
    <property type="project" value="UniProtKB-KW"/>
</dbReference>
<keyword evidence="18" id="KW-0548">Nucleotidyltransferase</keyword>
<evidence type="ECO:0000256" key="5">
    <source>
        <dbReference type="ARBA" id="ARBA00004692"/>
    </source>
</evidence>
<name>A0ABT2TTQ3_9FIRM</name>
<dbReference type="PIRSF" id="PIRSF006135">
    <property type="entry name" value="CobU"/>
    <property type="match status" value="1"/>
</dbReference>
<keyword evidence="10" id="KW-0169">Cobalamin biosynthesis</keyword>
<evidence type="ECO:0000256" key="6">
    <source>
        <dbReference type="ARBA" id="ARBA00005159"/>
    </source>
</evidence>
<dbReference type="SUPFAM" id="SSF52540">
    <property type="entry name" value="P-loop containing nucleoside triphosphate hydrolases"/>
    <property type="match status" value="1"/>
</dbReference>
<comment type="catalytic activity">
    <reaction evidence="2">
        <text>adenosylcob(III)inamide phosphate + GTP + H(+) = adenosylcob(III)inamide-GDP + diphosphate</text>
        <dbReference type="Rhea" id="RHEA:22712"/>
        <dbReference type="ChEBI" id="CHEBI:15378"/>
        <dbReference type="ChEBI" id="CHEBI:33019"/>
        <dbReference type="ChEBI" id="CHEBI:37565"/>
        <dbReference type="ChEBI" id="CHEBI:58502"/>
        <dbReference type="ChEBI" id="CHEBI:60487"/>
        <dbReference type="EC" id="2.7.7.62"/>
    </reaction>
</comment>
<evidence type="ECO:0000256" key="7">
    <source>
        <dbReference type="ARBA" id="ARBA00007490"/>
    </source>
</evidence>
<accession>A0ABT2TTQ3</accession>
<dbReference type="EMBL" id="JAOQJL010000016">
    <property type="protein sequence ID" value="MCU6765604.1"/>
    <property type="molecule type" value="Genomic_DNA"/>
</dbReference>
<evidence type="ECO:0000256" key="14">
    <source>
        <dbReference type="ARBA" id="ARBA00022840"/>
    </source>
</evidence>
<keyword evidence="15" id="KW-0342">GTP-binding</keyword>
<evidence type="ECO:0000313" key="19">
    <source>
        <dbReference type="Proteomes" id="UP001652409"/>
    </source>
</evidence>
<evidence type="ECO:0000256" key="3">
    <source>
        <dbReference type="ARBA" id="ARBA00001522"/>
    </source>
</evidence>
<evidence type="ECO:0000256" key="13">
    <source>
        <dbReference type="ARBA" id="ARBA00022777"/>
    </source>
</evidence>
<organism evidence="18 19">
    <name type="scientific">Blautia ammoniilytica</name>
    <dbReference type="NCBI Taxonomy" id="2981782"/>
    <lineage>
        <taxon>Bacteria</taxon>
        <taxon>Bacillati</taxon>
        <taxon>Bacillota</taxon>
        <taxon>Clostridia</taxon>
        <taxon>Lachnospirales</taxon>
        <taxon>Lachnospiraceae</taxon>
        <taxon>Blautia</taxon>
    </lineage>
</organism>
<evidence type="ECO:0000256" key="11">
    <source>
        <dbReference type="ARBA" id="ARBA00022679"/>
    </source>
</evidence>
<comment type="similarity">
    <text evidence="7">Belongs to the CobU/CobP family.</text>
</comment>
<evidence type="ECO:0000256" key="16">
    <source>
        <dbReference type="ARBA" id="ARBA00029570"/>
    </source>
</evidence>
<evidence type="ECO:0000256" key="17">
    <source>
        <dbReference type="ARBA" id="ARBA00030571"/>
    </source>
</evidence>
<evidence type="ECO:0000256" key="15">
    <source>
        <dbReference type="ARBA" id="ARBA00023134"/>
    </source>
</evidence>
<evidence type="ECO:0000313" key="18">
    <source>
        <dbReference type="EMBL" id="MCU6765604.1"/>
    </source>
</evidence>
<dbReference type="EC" id="2.7.1.156" evidence="8"/>
<keyword evidence="19" id="KW-1185">Reference proteome</keyword>
<dbReference type="InterPro" id="IPR027417">
    <property type="entry name" value="P-loop_NTPase"/>
</dbReference>
<dbReference type="GO" id="GO:0016779">
    <property type="term" value="F:nucleotidyltransferase activity"/>
    <property type="evidence" value="ECO:0007669"/>
    <property type="project" value="UniProtKB-KW"/>
</dbReference>
<comment type="catalytic activity">
    <reaction evidence="3">
        <text>adenosylcob(III)inamide + GTP = adenosylcob(III)inamide phosphate + GDP + H(+)</text>
        <dbReference type="Rhea" id="RHEA:15765"/>
        <dbReference type="ChEBI" id="CHEBI:2480"/>
        <dbReference type="ChEBI" id="CHEBI:15378"/>
        <dbReference type="ChEBI" id="CHEBI:37565"/>
        <dbReference type="ChEBI" id="CHEBI:58189"/>
        <dbReference type="ChEBI" id="CHEBI:58502"/>
        <dbReference type="EC" id="2.7.1.156"/>
    </reaction>
</comment>
<keyword evidence="14" id="KW-0067">ATP-binding</keyword>
<dbReference type="PANTHER" id="PTHR34848:SF1">
    <property type="entry name" value="BIFUNCTIONAL ADENOSYLCOBALAMIN BIOSYNTHESIS PROTEIN COBU"/>
    <property type="match status" value="1"/>
</dbReference>
<protein>
    <recommendedName>
        <fullName evidence="16">Adenosylcobinamide kinase</fullName>
        <ecNumber evidence="8">2.7.1.156</ecNumber>
        <ecNumber evidence="9">2.7.7.62</ecNumber>
    </recommendedName>
    <alternativeName>
        <fullName evidence="17">Adenosylcobinamide-phosphate guanylyltransferase</fullName>
    </alternativeName>
</protein>
<gene>
    <name evidence="18" type="ORF">OCV61_09295</name>
</gene>
<keyword evidence="13 18" id="KW-0418">Kinase</keyword>
<evidence type="ECO:0000256" key="2">
    <source>
        <dbReference type="ARBA" id="ARBA00000711"/>
    </source>
</evidence>
<dbReference type="CDD" id="cd00544">
    <property type="entry name" value="CobU"/>
    <property type="match status" value="1"/>
</dbReference>
<dbReference type="Pfam" id="PF02283">
    <property type="entry name" value="CobU"/>
    <property type="match status" value="1"/>
</dbReference>
<evidence type="ECO:0000256" key="10">
    <source>
        <dbReference type="ARBA" id="ARBA00022573"/>
    </source>
</evidence>